<feature type="compositionally biased region" description="Polar residues" evidence="1">
    <location>
        <begin position="22"/>
        <end position="32"/>
    </location>
</feature>
<dbReference type="RefSeq" id="XP_013430329.1">
    <property type="nucleotide sequence ID" value="XM_013574875.1"/>
</dbReference>
<dbReference type="OrthoDB" id="3853075at2759"/>
<accession>A0A074XNP0</accession>
<keyword evidence="3" id="KW-1185">Reference proteome</keyword>
<dbReference type="STRING" id="1043004.A0A074XNP0"/>
<sequence length="479" mass="53437">MAELLLVPPLAPSSEDQHVGTPGTTIASSRSDLIQLPPPKRVRLDEDDVDTAVQNETPTPSLYDSPGNPARPETFFDCSAERKLAGYLGYISMPELHICAISWPFLRATVAIQPILHKLNRELALSLIRDAQRIGDSAVIDGQWSLLTSDGKGLSNARKAEHLAIVLINLKSDLATMTAASDKQNQLQHQHDCHKFNVIYPTHACPLISYPVRPPILSLLEGEDFLEPYNRCFLLLRHMRNILNTKVFDSRYKNDNFKSGHPVKDEFKPTWMRSDVPPIVSTVPKRGNHLTAAKRASLSIPGQSAASLNYSTIYSIETKPRHPLTARPTLSNDTTSPVKSAVTTSPTPRSFAVVWDHDLETECTRSEIKHAMSRAQCKDVDPPSELQKLRKDPRQMTEEPLLYEQIRVQFRCHFLGLDLSKLLLQYTTSAFGDSVTVKQNLQDESWSDTQAALSDPANDSFLFRVGFFAVGYQGDGSRV</sequence>
<dbReference type="EMBL" id="KL584704">
    <property type="protein sequence ID" value="KEQ76206.1"/>
    <property type="molecule type" value="Genomic_DNA"/>
</dbReference>
<proteinExistence type="predicted"/>
<evidence type="ECO:0000256" key="1">
    <source>
        <dbReference type="SAM" id="MobiDB-lite"/>
    </source>
</evidence>
<dbReference type="AlphaFoldDB" id="A0A074XNP0"/>
<evidence type="ECO:0000313" key="2">
    <source>
        <dbReference type="EMBL" id="KEQ76206.1"/>
    </source>
</evidence>
<organism evidence="2 3">
    <name type="scientific">Aureobasidium namibiae CBS 147.97</name>
    <dbReference type="NCBI Taxonomy" id="1043004"/>
    <lineage>
        <taxon>Eukaryota</taxon>
        <taxon>Fungi</taxon>
        <taxon>Dikarya</taxon>
        <taxon>Ascomycota</taxon>
        <taxon>Pezizomycotina</taxon>
        <taxon>Dothideomycetes</taxon>
        <taxon>Dothideomycetidae</taxon>
        <taxon>Dothideales</taxon>
        <taxon>Saccotheciaceae</taxon>
        <taxon>Aureobasidium</taxon>
    </lineage>
</organism>
<dbReference type="HOGENOM" id="CLU_586570_0_0_1"/>
<evidence type="ECO:0000313" key="3">
    <source>
        <dbReference type="Proteomes" id="UP000027730"/>
    </source>
</evidence>
<feature type="region of interest" description="Disordered" evidence="1">
    <location>
        <begin position="1"/>
        <end position="48"/>
    </location>
</feature>
<feature type="region of interest" description="Disordered" evidence="1">
    <location>
        <begin position="374"/>
        <end position="394"/>
    </location>
</feature>
<gene>
    <name evidence="2" type="ORF">M436DRAFT_61471</name>
</gene>
<dbReference type="Proteomes" id="UP000027730">
    <property type="component" value="Unassembled WGS sequence"/>
</dbReference>
<feature type="region of interest" description="Disordered" evidence="1">
    <location>
        <begin position="323"/>
        <end position="344"/>
    </location>
</feature>
<name>A0A074XNP0_9PEZI</name>
<protein>
    <submittedName>
        <fullName evidence="2">Uncharacterized protein</fullName>
    </submittedName>
</protein>
<reference evidence="2 3" key="1">
    <citation type="journal article" date="2014" name="BMC Genomics">
        <title>Genome sequencing of four Aureobasidium pullulans varieties: biotechnological potential, stress tolerance, and description of new species.</title>
        <authorList>
            <person name="Gostin Ar C."/>
            <person name="Ohm R.A."/>
            <person name="Kogej T."/>
            <person name="Sonjak S."/>
            <person name="Turk M."/>
            <person name="Zajc J."/>
            <person name="Zalar P."/>
            <person name="Grube M."/>
            <person name="Sun H."/>
            <person name="Han J."/>
            <person name="Sharma A."/>
            <person name="Chiniquy J."/>
            <person name="Ngan C.Y."/>
            <person name="Lipzen A."/>
            <person name="Barry K."/>
            <person name="Grigoriev I.V."/>
            <person name="Gunde-Cimerman N."/>
        </authorList>
    </citation>
    <scope>NUCLEOTIDE SEQUENCE [LARGE SCALE GENOMIC DNA]</scope>
    <source>
        <strain evidence="2 3">CBS 147.97</strain>
    </source>
</reference>
<feature type="compositionally biased region" description="Polar residues" evidence="1">
    <location>
        <begin position="328"/>
        <end position="344"/>
    </location>
</feature>
<dbReference type="GeneID" id="25413197"/>